<dbReference type="InterPro" id="IPR010920">
    <property type="entry name" value="LSM_dom_sf"/>
</dbReference>
<keyword evidence="4 5" id="KW-0472">Membrane</keyword>
<dbReference type="Pfam" id="PF00924">
    <property type="entry name" value="MS_channel_2nd"/>
    <property type="match status" value="1"/>
</dbReference>
<comment type="subcellular location">
    <subcellularLocation>
        <location evidence="1">Membrane</location>
    </subcellularLocation>
</comment>
<dbReference type="PANTHER" id="PTHR30566">
    <property type="entry name" value="YNAI-RELATED MECHANOSENSITIVE ION CHANNEL"/>
    <property type="match status" value="1"/>
</dbReference>
<dbReference type="Gene3D" id="1.10.287.1260">
    <property type="match status" value="1"/>
</dbReference>
<evidence type="ECO:0000313" key="7">
    <source>
        <dbReference type="EMBL" id="TQM57337.1"/>
    </source>
</evidence>
<dbReference type="InterPro" id="IPR023408">
    <property type="entry name" value="MscS_beta-dom_sf"/>
</dbReference>
<name>A0A543HGD5_9MICO</name>
<reference evidence="7 8" key="1">
    <citation type="submission" date="2019-06" db="EMBL/GenBank/DDBJ databases">
        <title>Genome sequencing of plant associated microbes to promote plant fitness in Sorghum bicolor and Oryza sativa.</title>
        <authorList>
            <person name="Coleman-Derr D."/>
        </authorList>
    </citation>
    <scope>NUCLEOTIDE SEQUENCE [LARGE SCALE GENOMIC DNA]</scope>
    <source>
        <strain evidence="7 8">KV-663</strain>
    </source>
</reference>
<evidence type="ECO:0000259" key="6">
    <source>
        <dbReference type="Pfam" id="PF00924"/>
    </source>
</evidence>
<protein>
    <submittedName>
        <fullName evidence="7">Small-conductance mechanosensitive channel</fullName>
    </submittedName>
</protein>
<dbReference type="RefSeq" id="WP_185749183.1">
    <property type="nucleotide sequence ID" value="NZ_VFPM01000004.1"/>
</dbReference>
<evidence type="ECO:0000256" key="1">
    <source>
        <dbReference type="ARBA" id="ARBA00004370"/>
    </source>
</evidence>
<gene>
    <name evidence="7" type="ORF">FBY41_4161</name>
</gene>
<evidence type="ECO:0000256" key="3">
    <source>
        <dbReference type="ARBA" id="ARBA00022989"/>
    </source>
</evidence>
<dbReference type="SUPFAM" id="SSF50182">
    <property type="entry name" value="Sm-like ribonucleoproteins"/>
    <property type="match status" value="1"/>
</dbReference>
<feature type="domain" description="Mechanosensitive ion channel MscS" evidence="6">
    <location>
        <begin position="181"/>
        <end position="247"/>
    </location>
</feature>
<keyword evidence="3 5" id="KW-1133">Transmembrane helix</keyword>
<keyword evidence="2 5" id="KW-0812">Transmembrane</keyword>
<dbReference type="Proteomes" id="UP000316747">
    <property type="component" value="Unassembled WGS sequence"/>
</dbReference>
<comment type="caution">
    <text evidence="7">The sequence shown here is derived from an EMBL/GenBank/DDBJ whole genome shotgun (WGS) entry which is preliminary data.</text>
</comment>
<evidence type="ECO:0000256" key="5">
    <source>
        <dbReference type="SAM" id="Phobius"/>
    </source>
</evidence>
<dbReference type="PANTHER" id="PTHR30566:SF25">
    <property type="entry name" value="INNER MEMBRANE PROTEIN"/>
    <property type="match status" value="1"/>
</dbReference>
<dbReference type="GO" id="GO:0016020">
    <property type="term" value="C:membrane"/>
    <property type="evidence" value="ECO:0007669"/>
    <property type="project" value="UniProtKB-SubCell"/>
</dbReference>
<sequence>MLTSSPALEDAGIGQVVWVGALVTIAAAAVGLVASRLLRRLLRRWGVSGVRGTTGRSPTVAICVLAALIAYNQALARPWADVVAQLLSIALTASIAWLFIVVAHAVEQAALARFPESLEDLRARHVRTQITLLRRIAVSLVVLVAVAAVLWSIPGVRQLGVSLFASAGVLGIVAGLAAQTTLGNVFAGMQIAFTDAIRVGDVVVIDQEWGHIEAVTLTYVAVRIWDGTTLILPCTYFTTTPFKNWTHAGSQVVGQLDLLVDWGADVDDLRAELERLVRRSAHWDGSVARLVVEATSESSITLRCFVSTGRSDNVADLLREVREGLVVHVQQGLETVPRQRHLVEVGRAVGAGEPHVNRGGAG</sequence>
<feature type="transmembrane region" description="Helical" evidence="5">
    <location>
        <begin position="59"/>
        <end position="76"/>
    </location>
</feature>
<dbReference type="Gene3D" id="2.30.30.60">
    <property type="match status" value="1"/>
</dbReference>
<dbReference type="InterPro" id="IPR006685">
    <property type="entry name" value="MscS_channel_2nd"/>
</dbReference>
<evidence type="ECO:0000256" key="4">
    <source>
        <dbReference type="ARBA" id="ARBA00023136"/>
    </source>
</evidence>
<proteinExistence type="predicted"/>
<evidence type="ECO:0000313" key="8">
    <source>
        <dbReference type="Proteomes" id="UP000316747"/>
    </source>
</evidence>
<feature type="transmembrane region" description="Helical" evidence="5">
    <location>
        <begin position="159"/>
        <end position="178"/>
    </location>
</feature>
<dbReference type="EMBL" id="VFPM01000004">
    <property type="protein sequence ID" value="TQM57337.1"/>
    <property type="molecule type" value="Genomic_DNA"/>
</dbReference>
<dbReference type="GO" id="GO:0055085">
    <property type="term" value="P:transmembrane transport"/>
    <property type="evidence" value="ECO:0007669"/>
    <property type="project" value="InterPro"/>
</dbReference>
<accession>A0A543HGD5</accession>
<organism evidence="7 8">
    <name type="scientific">Humibacillus xanthopallidus</name>
    <dbReference type="NCBI Taxonomy" id="412689"/>
    <lineage>
        <taxon>Bacteria</taxon>
        <taxon>Bacillati</taxon>
        <taxon>Actinomycetota</taxon>
        <taxon>Actinomycetes</taxon>
        <taxon>Micrococcales</taxon>
        <taxon>Intrasporangiaceae</taxon>
        <taxon>Humibacillus</taxon>
    </lineage>
</organism>
<evidence type="ECO:0000256" key="2">
    <source>
        <dbReference type="ARBA" id="ARBA00022692"/>
    </source>
</evidence>
<keyword evidence="8" id="KW-1185">Reference proteome</keyword>
<feature type="transmembrane region" description="Helical" evidence="5">
    <location>
        <begin position="16"/>
        <end position="38"/>
    </location>
</feature>
<feature type="transmembrane region" description="Helical" evidence="5">
    <location>
        <begin position="132"/>
        <end position="153"/>
    </location>
</feature>
<feature type="transmembrane region" description="Helical" evidence="5">
    <location>
        <begin position="82"/>
        <end position="106"/>
    </location>
</feature>
<dbReference type="AlphaFoldDB" id="A0A543HGD5"/>